<keyword evidence="1" id="KW-0812">Transmembrane</keyword>
<feature type="transmembrane region" description="Helical" evidence="1">
    <location>
        <begin position="44"/>
        <end position="67"/>
    </location>
</feature>
<accession>A0A645CK71</accession>
<evidence type="ECO:0000256" key="1">
    <source>
        <dbReference type="SAM" id="Phobius"/>
    </source>
</evidence>
<name>A0A645CK71_9ZZZZ</name>
<proteinExistence type="predicted"/>
<keyword evidence="1" id="KW-1133">Transmembrane helix</keyword>
<keyword evidence="1" id="KW-0472">Membrane</keyword>
<reference evidence="2" key="1">
    <citation type="submission" date="2019-08" db="EMBL/GenBank/DDBJ databases">
        <authorList>
            <person name="Kucharzyk K."/>
            <person name="Murdoch R.W."/>
            <person name="Higgins S."/>
            <person name="Loffler F."/>
        </authorList>
    </citation>
    <scope>NUCLEOTIDE SEQUENCE</scope>
</reference>
<organism evidence="2">
    <name type="scientific">bioreactor metagenome</name>
    <dbReference type="NCBI Taxonomy" id="1076179"/>
    <lineage>
        <taxon>unclassified sequences</taxon>
        <taxon>metagenomes</taxon>
        <taxon>ecological metagenomes</taxon>
    </lineage>
</organism>
<dbReference type="GO" id="GO:0005886">
    <property type="term" value="C:plasma membrane"/>
    <property type="evidence" value="ECO:0007669"/>
    <property type="project" value="TreeGrafter"/>
</dbReference>
<dbReference type="AlphaFoldDB" id="A0A645CK71"/>
<dbReference type="PANTHER" id="PTHR32196:SF72">
    <property type="entry name" value="RIBOSE IMPORT PERMEASE PROTEIN RBSC"/>
    <property type="match status" value="1"/>
</dbReference>
<sequence length="72" mass="7624">MLNAAAAVFLGMTAFREGEANIWGTLLGVFIIGVMGNGLNILGINTYVQSILTGAIIIFAVLLSSLAKKRQR</sequence>
<dbReference type="EMBL" id="VSSQ01027868">
    <property type="protein sequence ID" value="MPM77323.1"/>
    <property type="molecule type" value="Genomic_DNA"/>
</dbReference>
<gene>
    <name evidence="2" type="primary">rbsC_52</name>
    <name evidence="2" type="ORF">SDC9_124326</name>
</gene>
<comment type="caution">
    <text evidence="2">The sequence shown here is derived from an EMBL/GenBank/DDBJ whole genome shotgun (WGS) entry which is preliminary data.</text>
</comment>
<evidence type="ECO:0000313" key="2">
    <source>
        <dbReference type="EMBL" id="MPM77323.1"/>
    </source>
</evidence>
<dbReference type="PANTHER" id="PTHR32196">
    <property type="entry name" value="ABC TRANSPORTER PERMEASE PROTEIN YPHD-RELATED-RELATED"/>
    <property type="match status" value="1"/>
</dbReference>
<protein>
    <submittedName>
        <fullName evidence="2">Ribose import permease protein RbsC</fullName>
    </submittedName>
</protein>